<dbReference type="PaxDb" id="2903-EOD31805"/>
<dbReference type="RefSeq" id="XP_005784234.1">
    <property type="nucleotide sequence ID" value="XM_005784177.1"/>
</dbReference>
<sequence length="1077" mass="116263">MASIVSARSQAEKDAEGFANAIDVKPDVKRMKPDPGGAPQRSAPDGQPFPGTTELSADLSFGEPRPFKFGSETDSPRRAGHVIFKLSSPVPASGYDRHHGQSHVKLGTGYEISGLAKVQAALPWEVKVEDGTRGLELKDSVQRLCDPLNTCTPGRGKHRPCRPYRCVCPAPLLHVEWQPPLPWSLRRGQPPVCVRLDVWLQPDIFDMRISAWGSQRSCFFDVWQLMDRISAGYPEMEQPDGLKLTLFQFQRQSLQWMYDRETDVGGLNALFWEERPSDAGGVDRSGAPADHRFYYNPMAGELRSEPLPVVSGGFLCEEMGLGKTWRREIAKCSGDTLKVLTFHGADRTQDAADFLDQQDGRAGPDVVLTTYEMLSLEARPGAPKTLRRVHWWRVVLDESQRLPRPAGVSGSSAFAAIARECAELSRTHSWLMSGTPAGSVVDDLLGQLIFLGVEPYCNRGADGDAFWEREISSRWRERSADALEVVHDLLGQIMMRHSKAQSFQGTGEIVTLPPKSEETVLVPLSDASERVVYGELERLCQQAIARGQQALRGGSQALGTRELQLAMLDDAALPLPSQLSRCGFCKAPLGGAGAADVLPAGDALFTRCCHLFCPRCVAGRGANNNCPECSAPNALLTADCLVLPLDSAPAVSAAASSSDPAPPPFEWDTPALPPASKLDGLRVWVCDGAVGGKCPDGGFSQRPTPHAIDGLHFCSMPCAERRFKAALVSRDHGGSAYVAKPGEAQLGWAGTQGLLAGKTFCRCPGMSANAAAVKALRKAREETPEEEAWEGLRLYGQGTTTKLVADPRVARLPDFPSDAPRHAFETHLDAAGGQRLYGMHWPLQLGSKLTAVMRELRALSAARAAKPASRKRAVSNRGGGGGTATKDSKAVLFSSSEAVLDVLSAQCRQEFGDGALSRIVGSSTHEERTEALDRFGTQAACFLLLLPVRACASGLTLTVADHCFLIELQGNGGQELQLINRVYRIGQSRPVTVKKFVAADTIEERMLELRKRSRGLLAAREQPAAAETAAEADAAAVSALPSGEEAGKGAHKSANAEAQTERFEDLRFLYGGARARG</sequence>
<evidence type="ECO:0000313" key="11">
    <source>
        <dbReference type="EnsemblProtists" id="EOD31805"/>
    </source>
</evidence>
<keyword evidence="2" id="KW-0547">Nucleotide-binding</keyword>
<feature type="domain" description="Helicase C-terminal" evidence="10">
    <location>
        <begin position="866"/>
        <end position="1030"/>
    </location>
</feature>
<dbReference type="InterPro" id="IPR017907">
    <property type="entry name" value="Znf_RING_CS"/>
</dbReference>
<evidence type="ECO:0000259" key="9">
    <source>
        <dbReference type="PROSITE" id="PS50089"/>
    </source>
</evidence>
<feature type="compositionally biased region" description="Basic and acidic residues" evidence="8">
    <location>
        <begin position="24"/>
        <end position="33"/>
    </location>
</feature>
<evidence type="ECO:0000256" key="5">
    <source>
        <dbReference type="ARBA" id="ARBA00022833"/>
    </source>
</evidence>
<evidence type="ECO:0000259" key="10">
    <source>
        <dbReference type="PROSITE" id="PS51194"/>
    </source>
</evidence>
<dbReference type="HOGENOM" id="CLU_286760_0_0_1"/>
<dbReference type="Gene3D" id="3.40.50.10810">
    <property type="entry name" value="Tandem AAA-ATPase domain"/>
    <property type="match status" value="1"/>
</dbReference>
<dbReference type="PROSITE" id="PS50089">
    <property type="entry name" value="ZF_RING_2"/>
    <property type="match status" value="1"/>
</dbReference>
<dbReference type="GO" id="GO:0005524">
    <property type="term" value="F:ATP binding"/>
    <property type="evidence" value="ECO:0007669"/>
    <property type="project" value="UniProtKB-KW"/>
</dbReference>
<dbReference type="InterPro" id="IPR050628">
    <property type="entry name" value="SNF2_RAD54_helicase_TF"/>
</dbReference>
<reference evidence="12" key="1">
    <citation type="journal article" date="2013" name="Nature">
        <title>Pan genome of the phytoplankton Emiliania underpins its global distribution.</title>
        <authorList>
            <person name="Read B.A."/>
            <person name="Kegel J."/>
            <person name="Klute M.J."/>
            <person name="Kuo A."/>
            <person name="Lefebvre S.C."/>
            <person name="Maumus F."/>
            <person name="Mayer C."/>
            <person name="Miller J."/>
            <person name="Monier A."/>
            <person name="Salamov A."/>
            <person name="Young J."/>
            <person name="Aguilar M."/>
            <person name="Claverie J.M."/>
            <person name="Frickenhaus S."/>
            <person name="Gonzalez K."/>
            <person name="Herman E.K."/>
            <person name="Lin Y.C."/>
            <person name="Napier J."/>
            <person name="Ogata H."/>
            <person name="Sarno A.F."/>
            <person name="Shmutz J."/>
            <person name="Schroeder D."/>
            <person name="de Vargas C."/>
            <person name="Verret F."/>
            <person name="von Dassow P."/>
            <person name="Valentin K."/>
            <person name="Van de Peer Y."/>
            <person name="Wheeler G."/>
            <person name="Dacks J.B."/>
            <person name="Delwiche C.F."/>
            <person name="Dyhrman S.T."/>
            <person name="Glockner G."/>
            <person name="John U."/>
            <person name="Richards T."/>
            <person name="Worden A.Z."/>
            <person name="Zhang X."/>
            <person name="Grigoriev I.V."/>
            <person name="Allen A.E."/>
            <person name="Bidle K."/>
            <person name="Borodovsky M."/>
            <person name="Bowler C."/>
            <person name="Brownlee C."/>
            <person name="Cock J.M."/>
            <person name="Elias M."/>
            <person name="Gladyshev V.N."/>
            <person name="Groth M."/>
            <person name="Guda C."/>
            <person name="Hadaegh A."/>
            <person name="Iglesias-Rodriguez M.D."/>
            <person name="Jenkins J."/>
            <person name="Jones B.M."/>
            <person name="Lawson T."/>
            <person name="Leese F."/>
            <person name="Lindquist E."/>
            <person name="Lobanov A."/>
            <person name="Lomsadze A."/>
            <person name="Malik S.B."/>
            <person name="Marsh M.E."/>
            <person name="Mackinder L."/>
            <person name="Mock T."/>
            <person name="Mueller-Roeber B."/>
            <person name="Pagarete A."/>
            <person name="Parker M."/>
            <person name="Probert I."/>
            <person name="Quesneville H."/>
            <person name="Raines C."/>
            <person name="Rensing S.A."/>
            <person name="Riano-Pachon D.M."/>
            <person name="Richier S."/>
            <person name="Rokitta S."/>
            <person name="Shiraiwa Y."/>
            <person name="Soanes D.M."/>
            <person name="van der Giezen M."/>
            <person name="Wahlund T.M."/>
            <person name="Williams B."/>
            <person name="Wilson W."/>
            <person name="Wolfe G."/>
            <person name="Wurch L.L."/>
        </authorList>
    </citation>
    <scope>NUCLEOTIDE SEQUENCE</scope>
</reference>
<protein>
    <recommendedName>
        <fullName evidence="13">RING-type domain-containing protein</fullName>
    </recommendedName>
</protein>
<dbReference type="CDD" id="cd18793">
    <property type="entry name" value="SF2_C_SNF"/>
    <property type="match status" value="1"/>
</dbReference>
<name>A0A0D3K7S0_EMIH1</name>
<dbReference type="Pfam" id="PF00176">
    <property type="entry name" value="SNF2-rel_dom"/>
    <property type="match status" value="1"/>
</dbReference>
<evidence type="ECO:0000256" key="2">
    <source>
        <dbReference type="ARBA" id="ARBA00022741"/>
    </source>
</evidence>
<dbReference type="GeneID" id="17277079"/>
<feature type="compositionally biased region" description="Low complexity" evidence="8">
    <location>
        <begin position="1030"/>
        <end position="1039"/>
    </location>
</feature>
<dbReference type="InterPro" id="IPR001650">
    <property type="entry name" value="Helicase_C-like"/>
</dbReference>
<dbReference type="GO" id="GO:0016787">
    <property type="term" value="F:hydrolase activity"/>
    <property type="evidence" value="ECO:0007669"/>
    <property type="project" value="UniProtKB-KW"/>
</dbReference>
<dbReference type="Gene3D" id="3.40.50.300">
    <property type="entry name" value="P-loop containing nucleotide triphosphate hydrolases"/>
    <property type="match status" value="1"/>
</dbReference>
<dbReference type="PROSITE" id="PS51194">
    <property type="entry name" value="HELICASE_CTER"/>
    <property type="match status" value="1"/>
</dbReference>
<dbReference type="InterPro" id="IPR001841">
    <property type="entry name" value="Znf_RING"/>
</dbReference>
<keyword evidence="12" id="KW-1185">Reference proteome</keyword>
<dbReference type="STRING" id="2903.R1EYV8"/>
<dbReference type="PROSITE" id="PS00518">
    <property type="entry name" value="ZF_RING_1"/>
    <property type="match status" value="1"/>
</dbReference>
<dbReference type="GO" id="GO:0006281">
    <property type="term" value="P:DNA repair"/>
    <property type="evidence" value="ECO:0007669"/>
    <property type="project" value="TreeGrafter"/>
</dbReference>
<evidence type="ECO:0000256" key="3">
    <source>
        <dbReference type="ARBA" id="ARBA00022771"/>
    </source>
</evidence>
<keyword evidence="1" id="KW-0479">Metal-binding</keyword>
<evidence type="ECO:0008006" key="13">
    <source>
        <dbReference type="Google" id="ProtNLM"/>
    </source>
</evidence>
<proteinExistence type="predicted"/>
<dbReference type="InterPro" id="IPR000330">
    <property type="entry name" value="SNF2_N"/>
</dbReference>
<dbReference type="Proteomes" id="UP000013827">
    <property type="component" value="Unassembled WGS sequence"/>
</dbReference>
<dbReference type="EnsemblProtists" id="EOD31805">
    <property type="protein sequence ID" value="EOD31805"/>
    <property type="gene ID" value="EMIHUDRAFT_231449"/>
</dbReference>
<dbReference type="InterPro" id="IPR038718">
    <property type="entry name" value="SNF2-like_sf"/>
</dbReference>
<evidence type="ECO:0000256" key="1">
    <source>
        <dbReference type="ARBA" id="ARBA00022723"/>
    </source>
</evidence>
<evidence type="ECO:0000313" key="12">
    <source>
        <dbReference type="Proteomes" id="UP000013827"/>
    </source>
</evidence>
<evidence type="ECO:0000256" key="8">
    <source>
        <dbReference type="SAM" id="MobiDB-lite"/>
    </source>
</evidence>
<evidence type="ECO:0000256" key="4">
    <source>
        <dbReference type="ARBA" id="ARBA00022801"/>
    </source>
</evidence>
<dbReference type="SUPFAM" id="SSF52540">
    <property type="entry name" value="P-loop containing nucleoside triphosphate hydrolases"/>
    <property type="match status" value="2"/>
</dbReference>
<keyword evidence="4" id="KW-0378">Hydrolase</keyword>
<dbReference type="GO" id="GO:0008270">
    <property type="term" value="F:zinc ion binding"/>
    <property type="evidence" value="ECO:0007669"/>
    <property type="project" value="UniProtKB-KW"/>
</dbReference>
<dbReference type="eggNOG" id="KOG0385">
    <property type="taxonomic scope" value="Eukaryota"/>
</dbReference>
<dbReference type="PANTHER" id="PTHR45626">
    <property type="entry name" value="TRANSCRIPTION TERMINATION FACTOR 2-RELATED"/>
    <property type="match status" value="1"/>
</dbReference>
<dbReference type="Pfam" id="PF00271">
    <property type="entry name" value="Helicase_C"/>
    <property type="match status" value="1"/>
</dbReference>
<dbReference type="InterPro" id="IPR049730">
    <property type="entry name" value="SNF2/RAD54-like_C"/>
</dbReference>
<keyword evidence="3 7" id="KW-0863">Zinc-finger</keyword>
<keyword evidence="5" id="KW-0862">Zinc</keyword>
<evidence type="ECO:0000256" key="6">
    <source>
        <dbReference type="ARBA" id="ARBA00022840"/>
    </source>
</evidence>
<accession>A0A0D3K7S0</accession>
<dbReference type="GO" id="GO:0008094">
    <property type="term" value="F:ATP-dependent activity, acting on DNA"/>
    <property type="evidence" value="ECO:0007669"/>
    <property type="project" value="TreeGrafter"/>
</dbReference>
<dbReference type="InterPro" id="IPR027417">
    <property type="entry name" value="P-loop_NTPase"/>
</dbReference>
<reference evidence="11" key="2">
    <citation type="submission" date="2024-10" db="UniProtKB">
        <authorList>
            <consortium name="EnsemblProtists"/>
        </authorList>
    </citation>
    <scope>IDENTIFICATION</scope>
</reference>
<dbReference type="eggNOG" id="KOG1001">
    <property type="taxonomic scope" value="Eukaryota"/>
</dbReference>
<organism evidence="11 12">
    <name type="scientific">Emiliania huxleyi (strain CCMP1516)</name>
    <dbReference type="NCBI Taxonomy" id="280463"/>
    <lineage>
        <taxon>Eukaryota</taxon>
        <taxon>Haptista</taxon>
        <taxon>Haptophyta</taxon>
        <taxon>Prymnesiophyceae</taxon>
        <taxon>Isochrysidales</taxon>
        <taxon>Noelaerhabdaceae</taxon>
        <taxon>Emiliania</taxon>
    </lineage>
</organism>
<dbReference type="AlphaFoldDB" id="A0A0D3K7S0"/>
<dbReference type="OMA" id="HAFETHL"/>
<feature type="region of interest" description="Disordered" evidence="8">
    <location>
        <begin position="1"/>
        <end position="74"/>
    </location>
</feature>
<dbReference type="GO" id="GO:0005634">
    <property type="term" value="C:nucleus"/>
    <property type="evidence" value="ECO:0007669"/>
    <property type="project" value="TreeGrafter"/>
</dbReference>
<feature type="region of interest" description="Disordered" evidence="8">
    <location>
        <begin position="1030"/>
        <end position="1059"/>
    </location>
</feature>
<keyword evidence="6" id="KW-0067">ATP-binding</keyword>
<dbReference type="KEGG" id="ehx:EMIHUDRAFT_231449"/>
<feature type="domain" description="RING-type" evidence="9">
    <location>
        <begin position="582"/>
        <end position="630"/>
    </location>
</feature>
<evidence type="ECO:0000256" key="7">
    <source>
        <dbReference type="PROSITE-ProRule" id="PRU00175"/>
    </source>
</evidence>